<evidence type="ECO:0000313" key="5">
    <source>
        <dbReference type="RefSeq" id="XP_070142288.1"/>
    </source>
</evidence>
<organism evidence="4 5">
    <name type="scientific">Drosophila kikkawai</name>
    <name type="common">Fruit fly</name>
    <dbReference type="NCBI Taxonomy" id="30033"/>
    <lineage>
        <taxon>Eukaryota</taxon>
        <taxon>Metazoa</taxon>
        <taxon>Ecdysozoa</taxon>
        <taxon>Arthropoda</taxon>
        <taxon>Hexapoda</taxon>
        <taxon>Insecta</taxon>
        <taxon>Pterygota</taxon>
        <taxon>Neoptera</taxon>
        <taxon>Endopterygota</taxon>
        <taxon>Diptera</taxon>
        <taxon>Brachycera</taxon>
        <taxon>Muscomorpha</taxon>
        <taxon>Ephydroidea</taxon>
        <taxon>Drosophilidae</taxon>
        <taxon>Drosophila</taxon>
        <taxon>Sophophora</taxon>
    </lineage>
</organism>
<feature type="domain" description="CCHC-type" evidence="3">
    <location>
        <begin position="508"/>
        <end position="523"/>
    </location>
</feature>
<dbReference type="SUPFAM" id="SSF57756">
    <property type="entry name" value="Retrovirus zinc finger-like domains"/>
    <property type="match status" value="1"/>
</dbReference>
<feature type="compositionally biased region" description="Pro residues" evidence="2">
    <location>
        <begin position="247"/>
        <end position="257"/>
    </location>
</feature>
<dbReference type="RefSeq" id="XP_070142288.1">
    <property type="nucleotide sequence ID" value="XM_070286187.1"/>
</dbReference>
<dbReference type="PROSITE" id="PS50158">
    <property type="entry name" value="ZF_CCHC"/>
    <property type="match status" value="2"/>
</dbReference>
<dbReference type="SUPFAM" id="SSF56219">
    <property type="entry name" value="DNase I-like"/>
    <property type="match status" value="1"/>
</dbReference>
<dbReference type="Gene3D" id="4.10.60.10">
    <property type="entry name" value="Zinc finger, CCHC-type"/>
    <property type="match status" value="1"/>
</dbReference>
<keyword evidence="1" id="KW-0862">Zinc</keyword>
<feature type="region of interest" description="Disordered" evidence="2">
    <location>
        <begin position="212"/>
        <end position="302"/>
    </location>
</feature>
<gene>
    <name evidence="5" type="primary">LOC138928690</name>
</gene>
<dbReference type="CDD" id="cd09077">
    <property type="entry name" value="R1-I-EN"/>
    <property type="match status" value="1"/>
</dbReference>
<dbReference type="Gene3D" id="3.60.10.10">
    <property type="entry name" value="Endonuclease/exonuclease/phosphatase"/>
    <property type="match status" value="1"/>
</dbReference>
<dbReference type="InterPro" id="IPR000477">
    <property type="entry name" value="RT_dom"/>
</dbReference>
<dbReference type="Pfam" id="PF00078">
    <property type="entry name" value="RVT_1"/>
    <property type="match status" value="1"/>
</dbReference>
<evidence type="ECO:0000313" key="4">
    <source>
        <dbReference type="Proteomes" id="UP001652661"/>
    </source>
</evidence>
<dbReference type="InterPro" id="IPR005135">
    <property type="entry name" value="Endo/exonuclease/phosphatase"/>
</dbReference>
<dbReference type="SMART" id="SM00343">
    <property type="entry name" value="ZnF_C2HC"/>
    <property type="match status" value="2"/>
</dbReference>
<keyword evidence="1" id="KW-0479">Metal-binding</keyword>
<dbReference type="InterPro" id="IPR036875">
    <property type="entry name" value="Znf_CCHC_sf"/>
</dbReference>
<evidence type="ECO:0000256" key="1">
    <source>
        <dbReference type="PROSITE-ProRule" id="PRU00047"/>
    </source>
</evidence>
<keyword evidence="4" id="KW-1185">Reference proteome</keyword>
<sequence length="1085" mass="118184">MRVFMRQTHLEFQSLAAGFKELSTRFQKAEHHFKSLKLLNPECPLMQFTPRAKPAAVDNGSGDDASSITTSMVEDLVRPLDQQPVNVVQASTAGTPRRWAEPWVKLYAAPKRTRDPASPTSSQRTTPAKKSKASEEAASLQDLQELGKLLQEVSTKMMDKTTRHITVSTRELFAKMKALHASILAASRAAAAGNKERQECDVGTSLCPKCAQSTRSADKEQQTATVGKKEATAQTEPWRRLSQPNWPELPAPVPAPKPAGATQQGSEKGPRKPRKKTQGAHAEPAEAHTATRILENPAKPTGEWRVVAKKPRAARRGRPDAVIVQANGKSYSEVLAMVTRRDDKQLSDLGACVSKVRRTNNGNLLLEVAKGSAESAEEMKESIERVLGDSATVRASTEDTKVLVLEVRNIDSITSKKEVCAAIAGQFNFEAERVRVRSMRSGRAETQLAVVSLPVPLGKAVLQRGEVRIGWSTCRIRERTGPPRCFRCLETGHIAIHCKNPVDRSVCCIKCGEMGHKAADCSKEPSCLLAAQDLLLQTVSEVAADVAILSEPYKAREGGAWAKDRSGKAALWLYGDGQRRMSNILSADGFVRAEVSGFCIYSCYLAPSLPLDAFSRILDNLCSDMRGRAKVVVGGDFNAWALEWGSVSTNARGRAVMEAFASTDVVLLSDGMRHTFARAGAASIIDLTFVSSAISHDANWEVSDAYTGSDHEAILCTVGAPEGNTRTLPRPRRAYRPDTLRTQAFANALDGLSAEALGEANEAANQIAAALEHACDQSMRLRGTCRRNQRPTFWWSDEIADLRSKCLHARRQMTRARGSSRLVECSEAYKSARRALKLAIREAKRECFLRLCDEAENDPWGGAYRLVVKGLKAGSTAPSDPEALDSIALFPRGAPVVLTQSSAERHPNVDCEVSEGEVIRTGRSVRPKKAPGPDAVPNRALKLAIALHPKEPICLTDTTGKVFEKVIAARLNAAIERAGGLSPSQFGFRKGRSTLDAIEMVKEIAETAIAGTRWKGGSKNYCLVITLDIRNAFNTADWNRTLESLAALNIPGYLMEIARSYFSERVLIVDTDVGSRAYEVSAGVP</sequence>
<dbReference type="GeneID" id="138928690"/>
<reference evidence="5" key="1">
    <citation type="submission" date="2025-08" db="UniProtKB">
        <authorList>
            <consortium name="RefSeq"/>
        </authorList>
    </citation>
    <scope>IDENTIFICATION</scope>
    <source>
        <strain evidence="5">14028-0561.14</strain>
        <tissue evidence="5">Whole fly</tissue>
    </source>
</reference>
<protein>
    <recommendedName>
        <fullName evidence="3">CCHC-type domain-containing protein</fullName>
    </recommendedName>
</protein>
<name>A0ABM4GHU1_DROKI</name>
<feature type="domain" description="CCHC-type" evidence="3">
    <location>
        <begin position="484"/>
        <end position="500"/>
    </location>
</feature>
<feature type="region of interest" description="Disordered" evidence="2">
    <location>
        <begin position="110"/>
        <end position="139"/>
    </location>
</feature>
<dbReference type="PANTHER" id="PTHR19446">
    <property type="entry name" value="REVERSE TRANSCRIPTASES"/>
    <property type="match status" value="1"/>
</dbReference>
<evidence type="ECO:0000259" key="3">
    <source>
        <dbReference type="PROSITE" id="PS50158"/>
    </source>
</evidence>
<keyword evidence="1" id="KW-0863">Zinc-finger</keyword>
<accession>A0ABM4GHU1</accession>
<dbReference type="InterPro" id="IPR036691">
    <property type="entry name" value="Endo/exonu/phosph_ase_sf"/>
</dbReference>
<feature type="compositionally biased region" description="Basic and acidic residues" evidence="2">
    <location>
        <begin position="216"/>
        <end position="231"/>
    </location>
</feature>
<proteinExistence type="predicted"/>
<dbReference type="Proteomes" id="UP001652661">
    <property type="component" value="Chromosome 3R"/>
</dbReference>
<dbReference type="InterPro" id="IPR001878">
    <property type="entry name" value="Znf_CCHC"/>
</dbReference>
<dbReference type="Pfam" id="PF14529">
    <property type="entry name" value="Exo_endo_phos_2"/>
    <property type="match status" value="1"/>
</dbReference>
<evidence type="ECO:0000256" key="2">
    <source>
        <dbReference type="SAM" id="MobiDB-lite"/>
    </source>
</evidence>